<sequence length="166" mass="18397">MSSATSSSLFTTIIVPCSLMLRFCFFVAIASATFAVSAPSNSSVSVASLCGSHPTAEWRAEAEAHFSANKVQSNQTTERQANALIKTYFHVISNSQGDGNIPNDLLKKQLNVLNNIYNNLWLSFQVTQVTRNVNDDWYSTLDAELVTQEEVDSRHEVSPCRRCQRS</sequence>
<organism evidence="1 2">
    <name type="scientific">Hohenbuehelia grisea</name>
    <dbReference type="NCBI Taxonomy" id="104357"/>
    <lineage>
        <taxon>Eukaryota</taxon>
        <taxon>Fungi</taxon>
        <taxon>Dikarya</taxon>
        <taxon>Basidiomycota</taxon>
        <taxon>Agaricomycotina</taxon>
        <taxon>Agaricomycetes</taxon>
        <taxon>Agaricomycetidae</taxon>
        <taxon>Agaricales</taxon>
        <taxon>Pleurotineae</taxon>
        <taxon>Pleurotaceae</taxon>
        <taxon>Hohenbuehelia</taxon>
    </lineage>
</organism>
<evidence type="ECO:0000313" key="1">
    <source>
        <dbReference type="EMBL" id="KAL0953450.1"/>
    </source>
</evidence>
<evidence type="ECO:0000313" key="2">
    <source>
        <dbReference type="Proteomes" id="UP001556367"/>
    </source>
</evidence>
<proteinExistence type="predicted"/>
<protein>
    <submittedName>
        <fullName evidence="1">Uncharacterized protein</fullName>
    </submittedName>
</protein>
<accession>A0ABR3JCL8</accession>
<keyword evidence="2" id="KW-1185">Reference proteome</keyword>
<gene>
    <name evidence="1" type="ORF">HGRIS_004683</name>
</gene>
<comment type="caution">
    <text evidence="1">The sequence shown here is derived from an EMBL/GenBank/DDBJ whole genome shotgun (WGS) entry which is preliminary data.</text>
</comment>
<dbReference type="Gene3D" id="3.40.390.10">
    <property type="entry name" value="Collagenase (Catalytic Domain)"/>
    <property type="match status" value="1"/>
</dbReference>
<reference evidence="2" key="1">
    <citation type="submission" date="2024-06" db="EMBL/GenBank/DDBJ databases">
        <title>Multi-omics analyses provide insights into the biosynthesis of the anticancer antibiotic pleurotin in Hohenbuehelia grisea.</title>
        <authorList>
            <person name="Weaver J.A."/>
            <person name="Alberti F."/>
        </authorList>
    </citation>
    <scope>NUCLEOTIDE SEQUENCE [LARGE SCALE GENOMIC DNA]</scope>
    <source>
        <strain evidence="2">T-177</strain>
    </source>
</reference>
<dbReference type="InterPro" id="IPR024079">
    <property type="entry name" value="MetalloPept_cat_dom_sf"/>
</dbReference>
<name>A0ABR3JCL8_9AGAR</name>
<dbReference type="Proteomes" id="UP001556367">
    <property type="component" value="Unassembled WGS sequence"/>
</dbReference>
<dbReference type="EMBL" id="JASNQZ010000008">
    <property type="protein sequence ID" value="KAL0953450.1"/>
    <property type="molecule type" value="Genomic_DNA"/>
</dbReference>